<sequence>MTIKKETLKKDAKVLAADTKAVAVEAAETAKAAVKETVKKAAAKKPAAKKIEEKVFIQFNQKEATPALLIERAKEAWIAAGGKKSEIKSVAVYLKPEESMVYYVINDSAGSFAF</sequence>
<dbReference type="Pfam" id="PF20069">
    <property type="entry name" value="DUF6465"/>
    <property type="match status" value="1"/>
</dbReference>
<dbReference type="OrthoDB" id="1711086at2"/>
<dbReference type="BioCyc" id="RCHA213810:RUM_RS08890-MONOMER"/>
<reference evidence="1" key="1">
    <citation type="submission" date="2010-03" db="EMBL/GenBank/DDBJ databases">
        <title>The genome sequence of Ruminococcus sp. 18P13.</title>
        <authorList>
            <consortium name="metaHIT consortium -- http://www.metahit.eu/"/>
            <person name="Pajon A."/>
            <person name="Turner K."/>
            <person name="Parkhill J."/>
            <person name="Bernalier A."/>
        </authorList>
    </citation>
    <scope>NUCLEOTIDE SEQUENCE [LARGE SCALE GENOMIC DNA]</scope>
    <source>
        <strain evidence="1">Type strain: 18P13</strain>
    </source>
</reference>
<evidence type="ECO:0000313" key="2">
    <source>
        <dbReference type="Proteomes" id="UP000007054"/>
    </source>
</evidence>
<dbReference type="STRING" id="213810.RUM_18330"/>
<proteinExistence type="predicted"/>
<dbReference type="KEGG" id="rch:RUM_18330"/>
<dbReference type="EMBL" id="FP929052">
    <property type="protein sequence ID" value="CBL17886.1"/>
    <property type="molecule type" value="Genomic_DNA"/>
</dbReference>
<protein>
    <submittedName>
        <fullName evidence="1">Uncharacterized protein</fullName>
    </submittedName>
</protein>
<dbReference type="InterPro" id="IPR046313">
    <property type="entry name" value="DUF6465"/>
</dbReference>
<dbReference type="AlphaFoldDB" id="D4LE41"/>
<dbReference type="HOGENOM" id="CLU_111138_2_1_9"/>
<name>D4LE41_RUMC1</name>
<keyword evidence="2" id="KW-1185">Reference proteome</keyword>
<organism evidence="1 2">
    <name type="scientific">Ruminococcus champanellensis (strain DSM 18848 / JCM 17042 / KCTC 15320 / 18P13)</name>
    <dbReference type="NCBI Taxonomy" id="213810"/>
    <lineage>
        <taxon>Bacteria</taxon>
        <taxon>Bacillati</taxon>
        <taxon>Bacillota</taxon>
        <taxon>Clostridia</taxon>
        <taxon>Eubacteriales</taxon>
        <taxon>Oscillospiraceae</taxon>
        <taxon>Ruminococcus</taxon>
    </lineage>
</organism>
<dbReference type="RefSeq" id="WP_015558792.1">
    <property type="nucleotide sequence ID" value="NC_021039.1"/>
</dbReference>
<dbReference type="Proteomes" id="UP000007054">
    <property type="component" value="Chromosome"/>
</dbReference>
<dbReference type="GeneID" id="83156510"/>
<accession>D4LE41</accession>
<reference evidence="1" key="2">
    <citation type="submission" date="2010-03" db="EMBL/GenBank/DDBJ databases">
        <authorList>
            <person name="Pajon A."/>
        </authorList>
    </citation>
    <scope>NUCLEOTIDE SEQUENCE</scope>
    <source>
        <strain evidence="1">Type strain: 18P13</strain>
    </source>
</reference>
<dbReference type="PATRIC" id="fig|213810.4.peg.1729"/>
<evidence type="ECO:0000313" key="1">
    <source>
        <dbReference type="EMBL" id="CBL17886.1"/>
    </source>
</evidence>
<gene>
    <name evidence="1" type="ordered locus">RUM_18330</name>
</gene>